<reference evidence="2" key="1">
    <citation type="submission" date="2021-01" db="EMBL/GenBank/DDBJ databases">
        <title>Active Sulfur Cycling in an Early Earth Analoge.</title>
        <authorList>
            <person name="Hahn C.R."/>
            <person name="Youssef N.H."/>
            <person name="Elshahed M."/>
        </authorList>
    </citation>
    <scope>NUCLEOTIDE SEQUENCE</scope>
    <source>
        <strain evidence="2">Zod_Metabat.1151</strain>
    </source>
</reference>
<accession>A0A938YTA1</accession>
<evidence type="ECO:0000313" key="2">
    <source>
        <dbReference type="EMBL" id="MBN2067086.1"/>
    </source>
</evidence>
<proteinExistence type="predicted"/>
<dbReference type="Gene3D" id="1.20.5.170">
    <property type="match status" value="1"/>
</dbReference>
<keyword evidence="1" id="KW-0472">Membrane</keyword>
<dbReference type="EMBL" id="JAFGDB010000023">
    <property type="protein sequence ID" value="MBN2067086.1"/>
    <property type="molecule type" value="Genomic_DNA"/>
</dbReference>
<comment type="caution">
    <text evidence="2">The sequence shown here is derived from an EMBL/GenBank/DDBJ whole genome shotgun (WGS) entry which is preliminary data.</text>
</comment>
<dbReference type="Proteomes" id="UP000809243">
    <property type="component" value="Unassembled WGS sequence"/>
</dbReference>
<dbReference type="AlphaFoldDB" id="A0A938YTA1"/>
<gene>
    <name evidence="2" type="ORF">JW744_01320</name>
</gene>
<feature type="transmembrane region" description="Helical" evidence="1">
    <location>
        <begin position="234"/>
        <end position="254"/>
    </location>
</feature>
<keyword evidence="1" id="KW-0812">Transmembrane</keyword>
<sequence length="326" mass="35639">MMRKTVFAFLLVLLAGFCYSASINVEGSLPANTVWSFSVSLPNGADFDDATVFLEGTELISFYTNPSNQIIAYDADSTRVFSYTEPIGNNVYLLVSPMAKGSREITLEVDGVEEDNEEIGFFTILDADEQGDIQGQLNSLKGSLNTLIGQLNELEESALTEDDRQELLSKIASIEGSIYSIESSLASLESKANVNESEIQGLSLQASDLMQRTADLNAAISGTGLFGLGKAGEMLGLAIVVIIVAIIALSFAYSNRHKLKFNVKKSVYGKQKPAKSIQGFSRKDEDITSEVLEEEGRKGKWAYGDHELKQEARESKRFQLGDLLKK</sequence>
<evidence type="ECO:0000313" key="3">
    <source>
        <dbReference type="Proteomes" id="UP000809243"/>
    </source>
</evidence>
<name>A0A938YTA1_9ARCH</name>
<protein>
    <submittedName>
        <fullName evidence="2">Uncharacterized protein</fullName>
    </submittedName>
</protein>
<keyword evidence="1" id="KW-1133">Transmembrane helix</keyword>
<evidence type="ECO:0000256" key="1">
    <source>
        <dbReference type="SAM" id="Phobius"/>
    </source>
</evidence>
<organism evidence="2 3">
    <name type="scientific">Candidatus Iainarchaeum sp</name>
    <dbReference type="NCBI Taxonomy" id="3101447"/>
    <lineage>
        <taxon>Archaea</taxon>
        <taxon>Candidatus Iainarchaeota</taxon>
        <taxon>Candidatus Iainarchaeia</taxon>
        <taxon>Candidatus Iainarchaeales</taxon>
        <taxon>Candidatus Iainarchaeaceae</taxon>
        <taxon>Candidatus Iainarchaeum</taxon>
    </lineage>
</organism>